<evidence type="ECO:0000313" key="1">
    <source>
        <dbReference type="EMBL" id="POG65448.1"/>
    </source>
</evidence>
<name>A0A2P4PJA3_RHIID</name>
<dbReference type="EMBL" id="AUPC02000214">
    <property type="protein sequence ID" value="POG65448.1"/>
    <property type="molecule type" value="Genomic_DNA"/>
</dbReference>
<reference evidence="1 2" key="1">
    <citation type="journal article" date="2013" name="Proc. Natl. Acad. Sci. U.S.A.">
        <title>Genome of an arbuscular mycorrhizal fungus provides insight into the oldest plant symbiosis.</title>
        <authorList>
            <person name="Tisserant E."/>
            <person name="Malbreil M."/>
            <person name="Kuo A."/>
            <person name="Kohler A."/>
            <person name="Symeonidi A."/>
            <person name="Balestrini R."/>
            <person name="Charron P."/>
            <person name="Duensing N."/>
            <person name="Frei Dit Frey N."/>
            <person name="Gianinazzi-Pearson V."/>
            <person name="Gilbert L.B."/>
            <person name="Handa Y."/>
            <person name="Herr J.R."/>
            <person name="Hijri M."/>
            <person name="Koul R."/>
            <person name="Kawaguchi M."/>
            <person name="Krajinski F."/>
            <person name="Lammers P.J."/>
            <person name="Masclaux F.G."/>
            <person name="Murat C."/>
            <person name="Morin E."/>
            <person name="Ndikumana S."/>
            <person name="Pagni M."/>
            <person name="Petitpierre D."/>
            <person name="Requena N."/>
            <person name="Rosikiewicz P."/>
            <person name="Riley R."/>
            <person name="Saito K."/>
            <person name="San Clemente H."/>
            <person name="Shapiro H."/>
            <person name="van Tuinen D."/>
            <person name="Becard G."/>
            <person name="Bonfante P."/>
            <person name="Paszkowski U."/>
            <person name="Shachar-Hill Y.Y."/>
            <person name="Tuskan G.A."/>
            <person name="Young P.W."/>
            <person name="Sanders I.R."/>
            <person name="Henrissat B."/>
            <person name="Rensing S.A."/>
            <person name="Grigoriev I.V."/>
            <person name="Corradi N."/>
            <person name="Roux C."/>
            <person name="Martin F."/>
        </authorList>
    </citation>
    <scope>NUCLEOTIDE SEQUENCE [LARGE SCALE GENOMIC DNA]</scope>
    <source>
        <strain evidence="1 2">DAOM 197198</strain>
    </source>
</reference>
<dbReference type="AlphaFoldDB" id="A0A2P4PJA3"/>
<comment type="caution">
    <text evidence="1">The sequence shown here is derived from an EMBL/GenBank/DDBJ whole genome shotgun (WGS) entry which is preliminary data.</text>
</comment>
<protein>
    <submittedName>
        <fullName evidence="1">Uncharacterized protein</fullName>
    </submittedName>
</protein>
<dbReference type="Proteomes" id="UP000018888">
    <property type="component" value="Unassembled WGS sequence"/>
</dbReference>
<gene>
    <name evidence="1" type="ORF">GLOIN_2v1844752</name>
</gene>
<evidence type="ECO:0000313" key="2">
    <source>
        <dbReference type="Proteomes" id="UP000018888"/>
    </source>
</evidence>
<accession>A0A2P4PJA3</accession>
<keyword evidence="2" id="KW-1185">Reference proteome</keyword>
<proteinExistence type="predicted"/>
<organism evidence="1 2">
    <name type="scientific">Rhizophagus irregularis (strain DAOM 181602 / DAOM 197198 / MUCL 43194)</name>
    <name type="common">Arbuscular mycorrhizal fungus</name>
    <name type="synonym">Glomus intraradices</name>
    <dbReference type="NCBI Taxonomy" id="747089"/>
    <lineage>
        <taxon>Eukaryota</taxon>
        <taxon>Fungi</taxon>
        <taxon>Fungi incertae sedis</taxon>
        <taxon>Mucoromycota</taxon>
        <taxon>Glomeromycotina</taxon>
        <taxon>Glomeromycetes</taxon>
        <taxon>Glomerales</taxon>
        <taxon>Glomeraceae</taxon>
        <taxon>Rhizophagus</taxon>
    </lineage>
</organism>
<sequence length="244" mass="28073">MGRETQIGLFTTGANGMNFFVKSKPKVVRRWREETLKQFVYGNHGRNCYIIRMNFDGRYGRMVMIQMTEDNTDEIEKFRCGLLLQGEDSITEYYSEVKRCNDVVKLCKDHLKNVFINELENKNSVLIKFGYNHPLDITIHANPERRSTAQKNFAEVKGLEATFGIEVDQSASDGVEAKVAGLSNSILRKMVIKMTSLVVNHSPNDGSSLSEWFSETSPKFDQRYHKFENLKMLCESRLISFICL</sequence>
<reference evidence="1 2" key="2">
    <citation type="journal article" date="2018" name="New Phytol.">
        <title>High intraspecific genome diversity in the model arbuscular mycorrhizal symbiont Rhizophagus irregularis.</title>
        <authorList>
            <person name="Chen E.C.H."/>
            <person name="Morin E."/>
            <person name="Beaudet D."/>
            <person name="Noel J."/>
            <person name="Yildirir G."/>
            <person name="Ndikumana S."/>
            <person name="Charron P."/>
            <person name="St-Onge C."/>
            <person name="Giorgi J."/>
            <person name="Kruger M."/>
            <person name="Marton T."/>
            <person name="Ropars J."/>
            <person name="Grigoriev I.V."/>
            <person name="Hainaut M."/>
            <person name="Henrissat B."/>
            <person name="Roux C."/>
            <person name="Martin F."/>
            <person name="Corradi N."/>
        </authorList>
    </citation>
    <scope>NUCLEOTIDE SEQUENCE [LARGE SCALE GENOMIC DNA]</scope>
    <source>
        <strain evidence="1 2">DAOM 197198</strain>
    </source>
</reference>